<protein>
    <submittedName>
        <fullName evidence="2">Cyclin protein</fullName>
    </submittedName>
</protein>
<dbReference type="EMBL" id="AEYJ02001310">
    <property type="protein sequence ID" value="KFH03200.1"/>
    <property type="molecule type" value="Genomic_DNA"/>
</dbReference>
<name>A0A086PS68_TOXGO</name>
<dbReference type="GO" id="GO:0000307">
    <property type="term" value="C:cyclin-dependent protein kinase holoenzyme complex"/>
    <property type="evidence" value="ECO:0007669"/>
    <property type="project" value="TreeGrafter"/>
</dbReference>
<feature type="region of interest" description="Disordered" evidence="1">
    <location>
        <begin position="1721"/>
        <end position="1752"/>
    </location>
</feature>
<dbReference type="PANTHER" id="PTHR15615">
    <property type="match status" value="1"/>
</dbReference>
<feature type="region of interest" description="Disordered" evidence="1">
    <location>
        <begin position="1"/>
        <end position="64"/>
    </location>
</feature>
<proteinExistence type="predicted"/>
<dbReference type="VEuPathDB" id="ToxoDB:TGVAND_293280"/>
<feature type="compositionally biased region" description="Polar residues" evidence="1">
    <location>
        <begin position="1331"/>
        <end position="1346"/>
    </location>
</feature>
<feature type="compositionally biased region" description="Low complexity" evidence="1">
    <location>
        <begin position="299"/>
        <end position="313"/>
    </location>
</feature>
<feature type="compositionally biased region" description="Polar residues" evidence="1">
    <location>
        <begin position="1734"/>
        <end position="1752"/>
    </location>
</feature>
<dbReference type="GO" id="GO:0005634">
    <property type="term" value="C:nucleus"/>
    <property type="evidence" value="ECO:0007669"/>
    <property type="project" value="TreeGrafter"/>
</dbReference>
<feature type="compositionally biased region" description="Basic and acidic residues" evidence="1">
    <location>
        <begin position="375"/>
        <end position="391"/>
    </location>
</feature>
<organism evidence="2 3">
    <name type="scientific">Toxoplasma gondii VAND</name>
    <dbReference type="NCBI Taxonomy" id="933077"/>
    <lineage>
        <taxon>Eukaryota</taxon>
        <taxon>Sar</taxon>
        <taxon>Alveolata</taxon>
        <taxon>Apicomplexa</taxon>
        <taxon>Conoidasida</taxon>
        <taxon>Coccidia</taxon>
        <taxon>Eucoccidiorida</taxon>
        <taxon>Eimeriorina</taxon>
        <taxon>Sarcocystidae</taxon>
        <taxon>Toxoplasma</taxon>
    </lineage>
</organism>
<feature type="compositionally biased region" description="Low complexity" evidence="1">
    <location>
        <begin position="85"/>
        <end position="97"/>
    </location>
</feature>
<feature type="region of interest" description="Disordered" evidence="1">
    <location>
        <begin position="1832"/>
        <end position="1984"/>
    </location>
</feature>
<feature type="compositionally biased region" description="Basic and acidic residues" evidence="1">
    <location>
        <begin position="2408"/>
        <end position="2425"/>
    </location>
</feature>
<comment type="caution">
    <text evidence="2">The sequence shown here is derived from an EMBL/GenBank/DDBJ whole genome shotgun (WGS) entry which is preliminary data.</text>
</comment>
<feature type="region of interest" description="Disordered" evidence="1">
    <location>
        <begin position="76"/>
        <end position="141"/>
    </location>
</feature>
<feature type="region of interest" description="Disordered" evidence="1">
    <location>
        <begin position="681"/>
        <end position="702"/>
    </location>
</feature>
<feature type="region of interest" description="Disordered" evidence="1">
    <location>
        <begin position="2166"/>
        <end position="2206"/>
    </location>
</feature>
<feature type="region of interest" description="Disordered" evidence="1">
    <location>
        <begin position="808"/>
        <end position="844"/>
    </location>
</feature>
<feature type="compositionally biased region" description="Basic and acidic residues" evidence="1">
    <location>
        <begin position="1543"/>
        <end position="1556"/>
    </location>
</feature>
<evidence type="ECO:0000313" key="3">
    <source>
        <dbReference type="Proteomes" id="UP000028840"/>
    </source>
</evidence>
<reference evidence="2 3" key="1">
    <citation type="submission" date="2014-08" db="EMBL/GenBank/DDBJ databases">
        <authorList>
            <person name="Sibley D."/>
            <person name="Venepally P."/>
            <person name="Karamycheva S."/>
            <person name="Hadjithomas M."/>
            <person name="Khan A."/>
            <person name="Brunk B."/>
            <person name="Roos D."/>
            <person name="Caler E."/>
            <person name="Lorenzi H."/>
        </authorList>
    </citation>
    <scope>NUCLEOTIDE SEQUENCE [LARGE SCALE GENOMIC DNA]</scope>
    <source>
        <strain evidence="2 3">VAND</strain>
    </source>
</reference>
<feature type="region of interest" description="Disordered" evidence="1">
    <location>
        <begin position="1309"/>
        <end position="1396"/>
    </location>
</feature>
<feature type="compositionally biased region" description="Acidic residues" evidence="1">
    <location>
        <begin position="336"/>
        <end position="353"/>
    </location>
</feature>
<feature type="region of interest" description="Disordered" evidence="1">
    <location>
        <begin position="2296"/>
        <end position="2438"/>
    </location>
</feature>
<feature type="compositionally biased region" description="Basic residues" evidence="1">
    <location>
        <begin position="165"/>
        <end position="176"/>
    </location>
</feature>
<dbReference type="GO" id="GO:0016538">
    <property type="term" value="F:cyclin-dependent protein serine/threonine kinase regulator activity"/>
    <property type="evidence" value="ECO:0007669"/>
    <property type="project" value="TreeGrafter"/>
</dbReference>
<dbReference type="OrthoDB" id="1060854at2759"/>
<dbReference type="InterPro" id="IPR013922">
    <property type="entry name" value="Cyclin_PHO80-like"/>
</dbReference>
<reference evidence="2 3" key="2">
    <citation type="journal article" date="2015" name="Eukaryot. Cell">
        <title>Genetic mapping reveals that sinefungin resistance in Toxoplasma gondii is controlled by a putative amino acid transporter locus that can be used as a negative selectable marker.</title>
        <authorList>
            <person name="Behnke M.S."/>
            <person name="Khan A."/>
            <person name="Sibley L.D."/>
        </authorList>
    </citation>
    <scope>NUCLEOTIDE SEQUENCE [LARGE SCALE GENOMIC DNA]</scope>
    <source>
        <strain evidence="2 3">VAND</strain>
    </source>
</reference>
<dbReference type="GO" id="GO:0019901">
    <property type="term" value="F:protein kinase binding"/>
    <property type="evidence" value="ECO:0007669"/>
    <property type="project" value="InterPro"/>
</dbReference>
<feature type="compositionally biased region" description="Polar residues" evidence="1">
    <location>
        <begin position="1588"/>
        <end position="1600"/>
    </location>
</feature>
<feature type="compositionally biased region" description="Basic and acidic residues" evidence="1">
    <location>
        <begin position="1243"/>
        <end position="1252"/>
    </location>
</feature>
<dbReference type="PANTHER" id="PTHR15615:SF108">
    <property type="entry name" value="PROTEIN CNPPD1"/>
    <property type="match status" value="1"/>
</dbReference>
<gene>
    <name evidence="2" type="ORF">TGVAND_293280</name>
</gene>
<feature type="region of interest" description="Disordered" evidence="1">
    <location>
        <begin position="1542"/>
        <end position="1607"/>
    </location>
</feature>
<evidence type="ECO:0000313" key="2">
    <source>
        <dbReference type="EMBL" id="KFH03200.1"/>
    </source>
</evidence>
<evidence type="ECO:0000256" key="1">
    <source>
        <dbReference type="SAM" id="MobiDB-lite"/>
    </source>
</evidence>
<feature type="compositionally biased region" description="Basic and acidic residues" evidence="1">
    <location>
        <begin position="1382"/>
        <end position="1396"/>
    </location>
</feature>
<feature type="region of interest" description="Disordered" evidence="1">
    <location>
        <begin position="1490"/>
        <end position="1517"/>
    </location>
</feature>
<sequence>MRSLTSGDDGEGRSHSREGPSGGRVFLETSAPLSSTCSPPLRLSADTEEPRRSSAEPVCSAPVSSALARSAFGRTLAGSERRAALEAPRARSAPGPSARRRAPRVAGVRPGGRLKKSQGMPVARGREDLSPSSLARRRDTATGAVGAGGFLLWTPSPAEFAACKPQKKDRSSRRKRGQEDQGGLTWGAASGPRRTDGRDGRDGRDRRDSNWSETSTVSCFGTGTPSLMSSGSVRCSSPRRMSSMSDSVPRRLRVGQSRRGSWDVLPREEDRSLLDGSDNATAPGARRERRAPAEETDEAQQQAAKAAESLAGARLGQSVNRGQGEGDAGEEKREAEEEEEQEEEEVEDEEVTETVDGRDRGVSPFESGCVLDSSSSHRECDKQPVDGDKLCEASVSLEASGSSTGERPRSLPGLDEERREAGGVPQVSPHPRQVVPDPLEEDGRAARCAPGGRREAQQTADATACFDFKSSSSQFMDWAGLGPSRSRHDAPAVRRSESGAFWQAVGAGNLPTGGRAPTKDEEMKQLGRDLAVLLVSSLPLLQDPACSAALRALLKAHPLMAGSSLQVPASALASLSQSLDILLQPQTGNEAATSSSLTSPLASSLASDPWDLATRPCPFAEAAATPGRPVPRESDSDYADLPPMDLSFHGTPALPPAFPAPEAFGQLPSQYASPIQRDLEVRQGDSGPTGADGAGDGAGAASKSARLDPRLWLSRALTHVADLVTDQQISTPQDSLNRSAKTVDKRSVWNTRPCVSVSDPSVSLGVAPVVSDASNSGSHHVRSIAPRRVADNSLFPPSNAQVVFEQAPYRGPPQVPSGDPEYPSCRSSPCQAHGPVSSASWTPDPANATLPVDCAPAPSAAVCHGVSQRLTLPERRSLLAHASSSYGLPAGPEAPVGGRVGTGEAQLVEAPPGVFRAACAPQAFTDVGDGLGVEQREGDRPAYGATQDFQLRQGHHLLERGDQCSGDIWKGAAGPGVRDTETDKRAAERSLRLTLLQPWAVPIPAEAPASLRVLPYEVATAPTPAGLPYGPAHPAGFRCAPGVPLDEPTRTQALREGAVGCMPPQGLPSRQTRQMDSVAVVGPQPPRFCQGDPRVYALPCGSAGIGFVTSGPAGGPVGSGDLPAAGAQALRTREERVKIERSALEAPRERKRENSPTKVAERVRVLELVGQLRRHMGRIAASMSRMRPVSQELCGRAEERGLQASQTPRQDKANEVQAAVAVSRDIAPPQLPDSSTGVSSEPPARHAAEHRRGQQGRFDACVSSDSEQRLAASRRPEEVHADVYRVPPAAFERGRSDVREAGDVCFGEGNSFHPSHHRTVPGASPRPVQEGRSTPSHCLAISTSGSRAPEPFSRGPGGDSWQPQVSSCAARLPEPVQGPHGPDSERQETAERRETVDAREAKAMLRLIPDLYTRHPPALGLLLHDSILPSFFPLHVAEVAAFAALLVQQPPSVAAVLDEVCLSAFLSRAERQAVQSRSCDEAPLRNAGFHRQAERFESRDENREETPENREESDEVHRLWVKEERTSNVFVQSAVDGECGAWETRDGRARERKEAPQFRSRGKNSAATRAAVSEPSEPGAREEPSDCLDTQETAHANSCPTRDASPASGRAYLNAAKRILRSQAMREEFLGEGGNPEKETQPAEQYASRFLSFCSTTLPLSSFCSSNLSSHGDGEAPESLLSVLPSFVTLPSCVESTLASLAPSAPKSQGLLAANLQAGAAASDAQTEPPQDFPLQQVSAQGSSLQDSSEVSETTPCLSNSLASSSFACSSVEPAAAVCMGRAVSSGAELVYGEEAGPSETRGAGVSSSATVETSDVGASWVPGAFHLATATRGRERRATGQAASHEFFSSAPPSQPVSPPFSFQSLRSAHTEAPWSAWATHTSQPPRLEAPEAANPNAESAAGEDAGVREDEVAGGAHRAGSDDLGSGDCGKLTSESRKWEKAQLSSRQRREASRHLHACTRQNANLGRAPQSRDGESRSVTASDFSSAIHASGLRQPDALRHGTAFSRGASFSQVDSSDLWSLFASKLVPETSIREYVLRLQCFSQISAHEALIALVLISRVIRRHPYLPFGARNAHRLLLTAFMTVTKAHSDRFNTNGLWAKFGGVSVRELNRLEHAFLLLLDHRCLVALDDFCAAFCLVKEVSRTFPATLVRAIAADTRPFGKPAEPLNPAGANRQAGNSPACAGRHERRGESTGERRGESGAEGYHLAFASSSAHSPETGSCPEKIGECGALCSRCGACAGTGACACSSGAWREALGGTGGFGVLPNGREVPARPGSEGERFQDAVNWRRRLPDHPEGESGASSNASFRQIPGMRGSPVGVNVERRLGEEKPARGGTTSQRIGEASGLTASPQMLLPDFVSSARSEADSGKGGRSMAAANGGTLSQDSTLSRHRGTFHSTAESCREDLRGELRQDAREDSGDASIRRGSSACQESRLRREQHGVCEDLHAACREAVDPQFYRRLLVLRSFPFSFLSAQLKRREAESAGEEEWVLEQNGGTRACDTRGACLSFSYGQCVHSRAGIEGGRERDTFEDRFREVARTLTPDDWMLIKNPLANLLFCPHPAAERL</sequence>
<dbReference type="CDD" id="cd20558">
    <property type="entry name" value="CYCLIN_ScPCL7-like"/>
    <property type="match status" value="1"/>
</dbReference>
<feature type="compositionally biased region" description="Basic and acidic residues" evidence="1">
    <location>
        <begin position="2189"/>
        <end position="2205"/>
    </location>
</feature>
<feature type="compositionally biased region" description="Low complexity" evidence="1">
    <location>
        <begin position="1892"/>
        <end position="1902"/>
    </location>
</feature>
<feature type="compositionally biased region" description="Low complexity" evidence="1">
    <location>
        <begin position="232"/>
        <end position="247"/>
    </location>
</feature>
<feature type="compositionally biased region" description="Polar residues" evidence="1">
    <location>
        <begin position="211"/>
        <end position="231"/>
    </location>
</feature>
<dbReference type="Proteomes" id="UP000028840">
    <property type="component" value="Unassembled WGS sequence"/>
</dbReference>
<accession>A0A086PS68</accession>
<dbReference type="Gene3D" id="1.10.472.10">
    <property type="entry name" value="Cyclin-like"/>
    <property type="match status" value="1"/>
</dbReference>
<feature type="compositionally biased region" description="Low complexity" evidence="1">
    <location>
        <begin position="1840"/>
        <end position="1853"/>
    </location>
</feature>
<feature type="region of interest" description="Disordered" evidence="1">
    <location>
        <begin position="156"/>
        <end position="456"/>
    </location>
</feature>
<feature type="compositionally biased region" description="Basic and acidic residues" evidence="1">
    <location>
        <begin position="2328"/>
        <end position="2338"/>
    </location>
</feature>
<feature type="compositionally biased region" description="Basic and acidic residues" evidence="1">
    <location>
        <begin position="193"/>
        <end position="210"/>
    </location>
</feature>
<feature type="region of interest" description="Disordered" evidence="1">
    <location>
        <begin position="1223"/>
        <end position="1260"/>
    </location>
</feature>
<feature type="compositionally biased region" description="Basic and acidic residues" evidence="1">
    <location>
        <begin position="1491"/>
        <end position="1517"/>
    </location>
</feature>
<dbReference type="Pfam" id="PF08613">
    <property type="entry name" value="Cyclin"/>
    <property type="match status" value="1"/>
</dbReference>